<sequence>MASFNYKKVLIIGATSGIGEALAERFVKEGIQVVVTGRREDRLKAFTEQNVGAYEAFDITKLQEIPKFVEKLTGGHPDIDAILLNSGIQRGFNFTKPETVDLDVITEELTVNYLSYIYLTTALLPFLLKKDSSALIYVSSVLAMVPLARCPNYCATKAALHQFVLSLRNQLKGTSVKVLEILPPAVQTELHDEVNQPDMKGAGKLGMPLDEFVEETWKDLTVGNEANEYPIGFGKMVYGAIELPRKAIMEKFPQTPANI</sequence>
<gene>
    <name evidence="4" type="ORF">DFL_002578</name>
</gene>
<evidence type="ECO:0000256" key="3">
    <source>
        <dbReference type="ARBA" id="ARBA00023002"/>
    </source>
</evidence>
<comment type="similarity">
    <text evidence="1">Belongs to the short-chain dehydrogenases/reductases (SDR) family.</text>
</comment>
<dbReference type="Gene3D" id="3.40.50.720">
    <property type="entry name" value="NAD(P)-binding Rossmann-like Domain"/>
    <property type="match status" value="1"/>
</dbReference>
<dbReference type="VEuPathDB" id="FungiDB:DFL_002578"/>
<name>A0A437AB74_ARTFL</name>
<organism evidence="4 5">
    <name type="scientific">Arthrobotrys flagrans</name>
    <name type="common">Nematode-trapping fungus</name>
    <name type="synonym">Trichothecium flagrans</name>
    <dbReference type="NCBI Taxonomy" id="97331"/>
    <lineage>
        <taxon>Eukaryota</taxon>
        <taxon>Fungi</taxon>
        <taxon>Dikarya</taxon>
        <taxon>Ascomycota</taxon>
        <taxon>Pezizomycotina</taxon>
        <taxon>Orbiliomycetes</taxon>
        <taxon>Orbiliales</taxon>
        <taxon>Orbiliaceae</taxon>
        <taxon>Arthrobotrys</taxon>
    </lineage>
</organism>
<keyword evidence="2" id="KW-0521">NADP</keyword>
<evidence type="ECO:0000256" key="1">
    <source>
        <dbReference type="ARBA" id="ARBA00006484"/>
    </source>
</evidence>
<dbReference type="RefSeq" id="XP_067493935.1">
    <property type="nucleotide sequence ID" value="XM_067631384.1"/>
</dbReference>
<evidence type="ECO:0000313" key="4">
    <source>
        <dbReference type="EMBL" id="RVD88391.1"/>
    </source>
</evidence>
<keyword evidence="3" id="KW-0560">Oxidoreductase</keyword>
<dbReference type="PANTHER" id="PTHR43669:SF11">
    <property type="entry name" value="SHORT-CHAIN DEHYDROGENASE_OXIDOREDUCTASE"/>
    <property type="match status" value="1"/>
</dbReference>
<dbReference type="InterPro" id="IPR036291">
    <property type="entry name" value="NAD(P)-bd_dom_sf"/>
</dbReference>
<dbReference type="PRINTS" id="PR00081">
    <property type="entry name" value="GDHRDH"/>
</dbReference>
<dbReference type="GO" id="GO:0016491">
    <property type="term" value="F:oxidoreductase activity"/>
    <property type="evidence" value="ECO:0007669"/>
    <property type="project" value="UniProtKB-KW"/>
</dbReference>
<dbReference type="GeneID" id="93584889"/>
<proteinExistence type="inferred from homology"/>
<protein>
    <submittedName>
        <fullName evidence="4">Uncharacterized protein</fullName>
    </submittedName>
</protein>
<dbReference type="Proteomes" id="UP000283090">
    <property type="component" value="Unassembled WGS sequence"/>
</dbReference>
<dbReference type="OrthoDB" id="37659at2759"/>
<dbReference type="Pfam" id="PF00106">
    <property type="entry name" value="adh_short"/>
    <property type="match status" value="1"/>
</dbReference>
<dbReference type="InterPro" id="IPR002347">
    <property type="entry name" value="SDR_fam"/>
</dbReference>
<comment type="caution">
    <text evidence="4">The sequence shown here is derived from an EMBL/GenBank/DDBJ whole genome shotgun (WGS) entry which is preliminary data.</text>
</comment>
<dbReference type="InterPro" id="IPR020904">
    <property type="entry name" value="Sc_DH/Rdtase_CS"/>
</dbReference>
<evidence type="ECO:0000313" key="5">
    <source>
        <dbReference type="Proteomes" id="UP000283090"/>
    </source>
</evidence>
<dbReference type="PANTHER" id="PTHR43669">
    <property type="entry name" value="5-KETO-D-GLUCONATE 5-REDUCTASE"/>
    <property type="match status" value="1"/>
</dbReference>
<dbReference type="PROSITE" id="PS00061">
    <property type="entry name" value="ADH_SHORT"/>
    <property type="match status" value="1"/>
</dbReference>
<keyword evidence="5" id="KW-1185">Reference proteome</keyword>
<evidence type="ECO:0000256" key="2">
    <source>
        <dbReference type="ARBA" id="ARBA00022857"/>
    </source>
</evidence>
<dbReference type="SUPFAM" id="SSF51735">
    <property type="entry name" value="NAD(P)-binding Rossmann-fold domains"/>
    <property type="match status" value="1"/>
</dbReference>
<dbReference type="AlphaFoldDB" id="A0A437AB74"/>
<dbReference type="EMBL" id="SAEB01000003">
    <property type="protein sequence ID" value="RVD88391.1"/>
    <property type="molecule type" value="Genomic_DNA"/>
</dbReference>
<accession>A0A437AB74</accession>
<dbReference type="STRING" id="97331.A0A437AB74"/>
<reference evidence="4 5" key="1">
    <citation type="submission" date="2019-01" db="EMBL/GenBank/DDBJ databases">
        <title>Intercellular communication is required for trap formation in the nematode-trapping fungus Duddingtonia flagrans.</title>
        <authorList>
            <person name="Youssar L."/>
            <person name="Wernet V."/>
            <person name="Hensel N."/>
            <person name="Hildebrandt H.-G."/>
            <person name="Fischer R."/>
        </authorList>
    </citation>
    <scope>NUCLEOTIDE SEQUENCE [LARGE SCALE GENOMIC DNA]</scope>
    <source>
        <strain evidence="4 5">CBS H-5679</strain>
    </source>
</reference>